<proteinExistence type="predicted"/>
<comment type="caution">
    <text evidence="1">The sequence shown here is derived from an EMBL/GenBank/DDBJ whole genome shotgun (WGS) entry which is preliminary data.</text>
</comment>
<keyword evidence="2" id="KW-1185">Reference proteome</keyword>
<evidence type="ECO:0000313" key="1">
    <source>
        <dbReference type="EMBL" id="KAK9892667.1"/>
    </source>
</evidence>
<reference evidence="1 2" key="1">
    <citation type="submission" date="2023-03" db="EMBL/GenBank/DDBJ databases">
        <title>Genome insight into feeding habits of ladybird beetles.</title>
        <authorList>
            <person name="Li H.-S."/>
            <person name="Huang Y.-H."/>
            <person name="Pang H."/>
        </authorList>
    </citation>
    <scope>NUCLEOTIDE SEQUENCE [LARGE SCALE GENOMIC DNA]</scope>
    <source>
        <strain evidence="1">SYSU_2023b</strain>
        <tissue evidence="1">Whole body</tissue>
    </source>
</reference>
<dbReference type="Proteomes" id="UP001431783">
    <property type="component" value="Unassembled WGS sequence"/>
</dbReference>
<accession>A0AAW1VJ19</accession>
<sequence length="211" mass="23159">MLGSPSYGQGWITQPWPKLGLSLARPRLDYSALVHAWVTIVRPRLDNPALAQAWVIIGKAKAGLFSPGPCLGYHRPRLDYSALVHAWVTIVRPRLDNPTLAQAWVIVGMAKDGFSRPGPSMVNQWHGQGWVKRSGPRVALYRYAKARLPSTGPGSAPLSALGNSCMGYYFITWSIKIASRDSLTSINCLQPYMLHTNFSKVSKIALVSMSG</sequence>
<name>A0AAW1VJ19_9CUCU</name>
<gene>
    <name evidence="1" type="ORF">WA026_021520</name>
</gene>
<evidence type="ECO:0000313" key="2">
    <source>
        <dbReference type="Proteomes" id="UP001431783"/>
    </source>
</evidence>
<organism evidence="1 2">
    <name type="scientific">Henosepilachna vigintioctopunctata</name>
    <dbReference type="NCBI Taxonomy" id="420089"/>
    <lineage>
        <taxon>Eukaryota</taxon>
        <taxon>Metazoa</taxon>
        <taxon>Ecdysozoa</taxon>
        <taxon>Arthropoda</taxon>
        <taxon>Hexapoda</taxon>
        <taxon>Insecta</taxon>
        <taxon>Pterygota</taxon>
        <taxon>Neoptera</taxon>
        <taxon>Endopterygota</taxon>
        <taxon>Coleoptera</taxon>
        <taxon>Polyphaga</taxon>
        <taxon>Cucujiformia</taxon>
        <taxon>Coccinelloidea</taxon>
        <taxon>Coccinellidae</taxon>
        <taxon>Epilachninae</taxon>
        <taxon>Epilachnini</taxon>
        <taxon>Henosepilachna</taxon>
    </lineage>
</organism>
<dbReference type="AlphaFoldDB" id="A0AAW1VJ19"/>
<dbReference type="EMBL" id="JARQZJ010000137">
    <property type="protein sequence ID" value="KAK9892667.1"/>
    <property type="molecule type" value="Genomic_DNA"/>
</dbReference>
<protein>
    <submittedName>
        <fullName evidence="1">Uncharacterized protein</fullName>
    </submittedName>
</protein>